<evidence type="ECO:0000256" key="14">
    <source>
        <dbReference type="ARBA" id="ARBA00030227"/>
    </source>
</evidence>
<keyword evidence="9" id="KW-1173">Viral penetration via permeabilization of host membrane</keyword>
<dbReference type="KEGG" id="vg:80535293"/>
<dbReference type="Pfam" id="PF00740">
    <property type="entry name" value="VP1_2"/>
    <property type="match status" value="2"/>
</dbReference>
<evidence type="ECO:0000256" key="6">
    <source>
        <dbReference type="ARBA" id="ARBA00022570"/>
    </source>
</evidence>
<dbReference type="GO" id="GO:0140267">
    <property type="term" value="P:symbiont entry into host cell via permeabilization of host membrane"/>
    <property type="evidence" value="ECO:0007669"/>
    <property type="project" value="UniProtKB-KW"/>
</dbReference>
<evidence type="ECO:0000256" key="8">
    <source>
        <dbReference type="ARBA" id="ARBA00022595"/>
    </source>
</evidence>
<evidence type="ECO:0000313" key="19">
    <source>
        <dbReference type="Proteomes" id="UP000676753"/>
    </source>
</evidence>
<evidence type="ECO:0000256" key="3">
    <source>
        <dbReference type="ARBA" id="ARBA00018984"/>
    </source>
</evidence>
<dbReference type="Pfam" id="PF08398">
    <property type="entry name" value="Phospholip_A2_4"/>
    <property type="match status" value="1"/>
</dbReference>
<evidence type="ECO:0000256" key="11">
    <source>
        <dbReference type="ARBA" id="ARBA00022844"/>
    </source>
</evidence>
<keyword evidence="8" id="KW-1162">Viral penetration into host cytoplasm</keyword>
<organism evidence="18 19">
    <name type="scientific">Canine bufavirus</name>
    <dbReference type="NCBI Taxonomy" id="2575831"/>
    <lineage>
        <taxon>Viruses</taxon>
        <taxon>Monodnaviria</taxon>
        <taxon>Shotokuvirae</taxon>
        <taxon>Cossaviricota</taxon>
        <taxon>Quintoviricetes</taxon>
        <taxon>Piccovirales</taxon>
        <taxon>Parvoviridae</taxon>
        <taxon>Parvovirinae</taxon>
        <taxon>Protoparvovirus</taxon>
        <taxon>Protoparvovirus carnivoran3</taxon>
    </lineage>
</organism>
<evidence type="ECO:0000256" key="7">
    <source>
        <dbReference type="ARBA" id="ARBA00022581"/>
    </source>
</evidence>
<dbReference type="RefSeq" id="YP_010797498.1">
    <property type="nucleotide sequence ID" value="NC_076185.1"/>
</dbReference>
<dbReference type="GO" id="GO:0019062">
    <property type="term" value="P:virion attachment to host cell"/>
    <property type="evidence" value="ECO:0007669"/>
    <property type="project" value="UniProtKB-KW"/>
</dbReference>
<evidence type="ECO:0000256" key="9">
    <source>
        <dbReference type="ARBA" id="ARBA00022648"/>
    </source>
</evidence>
<feature type="compositionally biased region" description="Gly residues" evidence="15">
    <location>
        <begin position="159"/>
        <end position="177"/>
    </location>
</feature>
<evidence type="ECO:0000256" key="15">
    <source>
        <dbReference type="SAM" id="MobiDB-lite"/>
    </source>
</evidence>
<keyword evidence="13" id="KW-1160">Virus entry into host cell</keyword>
<evidence type="ECO:0000256" key="5">
    <source>
        <dbReference type="ARBA" id="ARBA00022561"/>
    </source>
</evidence>
<keyword evidence="19" id="KW-1185">Reference proteome</keyword>
<dbReference type="EMBL" id="MF198244">
    <property type="protein sequence ID" value="AWF28737.1"/>
    <property type="molecule type" value="Genomic_DNA"/>
</dbReference>
<proteinExistence type="inferred from homology"/>
<keyword evidence="12" id="KW-1164">Virus endocytosis by host</keyword>
<dbReference type="GO" id="GO:0039615">
    <property type="term" value="C:T=1 icosahedral viral capsid"/>
    <property type="evidence" value="ECO:0007669"/>
    <property type="project" value="UniProtKB-KW"/>
</dbReference>
<sequence>MPPTNRPRKGWVPPGYNYLGPGNTDFSIEETNQSDKAAKAHDLEYNKLLQKGQNPYIYFNHADEDFIQATNQASDWGGKFGNFIFKAKKAIAPELGPPKKKSKEEPGPSYSWRNIKPGTKRGKPFHIFVNRARAAKKQRLEQMSDQAAEDGQQQPAVGAAGGHASGGGGGGGSGVGHSTGAFNNRTEFHYHNGEVTIVCHATRQVHLNMPGSEEYLLYQTDHGPRFPKPGDQQLQGRDTINDSYHAKVETPWSLLHANCWGVWFNPADFQHMTAICNELEIIGFEQEIDNIVIKTVTKQGTGQEETTQYNNDLTALLEIAEDKSNLLPWASDNMYIDSLGYVPWRPCKLPRYCYHVNFWNSIDIRAGPQGNQWNQVHKGIKFDDIQFITVENCVPIELLRTGDKWDSGPYKFICKPTQLEYHWQSNRHMGSCHPSTHPNAIGGEGQNFEMVNTWQWGDRDTPGAAATKVDNFHIGYQWPEWHFHYSSGGPCVNPGQPSSMSPWLTPQVTRLTTGASEKAVFDYAHGEMSPNEKDKWWQGNQQMTGQTDYTPKNPHQEQLSNAVSSAAAFSTGTYHNTFGPFTAFDDVGAQYPWGAIWGKEPGTTHKPMESAHAPFMCQKGPPGQILVKLAANYTDTVDNNGNSSRIVTYATFWWSGTLVFKGKLRTPRQWNPMNFPNIPAHKQMNTFVPNEIGQFELPYMPGRAMPNITL</sequence>
<dbReference type="SUPFAM" id="SSF88645">
    <property type="entry name" value="ssDNA viruses"/>
    <property type="match status" value="1"/>
</dbReference>
<evidence type="ECO:0000259" key="17">
    <source>
        <dbReference type="Pfam" id="PF08398"/>
    </source>
</evidence>
<dbReference type="GeneID" id="80535293"/>
<feature type="domain" description="Phospholipase A2-like" evidence="17">
    <location>
        <begin position="9"/>
        <end position="88"/>
    </location>
</feature>
<protein>
    <recommendedName>
        <fullName evidence="3">Capsid protein VP1</fullName>
    </recommendedName>
    <alternativeName>
        <fullName evidence="14">Coat protein VP1</fullName>
    </alternativeName>
</protein>
<comment type="similarity">
    <text evidence="2">Belongs to the parvoviridae capsid protein family.</text>
</comment>
<keyword evidence="10" id="KW-1161">Viral attachment to host cell</keyword>
<feature type="domain" description="Coat protein VP1/VP2 Parvovirus" evidence="16">
    <location>
        <begin position="167"/>
        <end position="426"/>
    </location>
</feature>
<dbReference type="Gene3D" id="2.170.30.10">
    <property type="entry name" value="Parvovirus coat protein VP1/VP2"/>
    <property type="match status" value="1"/>
</dbReference>
<feature type="region of interest" description="Disordered" evidence="15">
    <location>
        <begin position="94"/>
        <end position="116"/>
    </location>
</feature>
<evidence type="ECO:0000256" key="12">
    <source>
        <dbReference type="ARBA" id="ARBA00022890"/>
    </source>
</evidence>
<reference evidence="18 19" key="1">
    <citation type="journal article" date="2018" name="Emerg. Infect. Dis.">
        <title>Novel Parvovirus Related to Primate Bufaviruses in Dogs.</title>
        <authorList>
            <person name="Martella V."/>
            <person name="Lanave G."/>
            <person name="Mihalov-Kovacs E."/>
            <person name="Marton S."/>
            <person name="Varga-Kugler R."/>
            <person name="Kaszab E."/>
            <person name="Di Martino B."/>
            <person name="Camero M."/>
            <person name="Decaro N."/>
            <person name="Buonavoglia C."/>
            <person name="Banyai K."/>
        </authorList>
    </citation>
    <scope>NUCLEOTIDE SEQUENCE [LARGE SCALE GENOMIC DNA]</scope>
    <source>
        <strain evidence="18 19">ITA/2015/297</strain>
    </source>
</reference>
<dbReference type="GO" id="GO:0005198">
    <property type="term" value="F:structural molecule activity"/>
    <property type="evidence" value="ECO:0007669"/>
    <property type="project" value="InterPro"/>
</dbReference>
<dbReference type="InterPro" id="IPR013607">
    <property type="entry name" value="Phospholipase_A2-like"/>
</dbReference>
<dbReference type="InterPro" id="IPR016184">
    <property type="entry name" value="Capsid/spike_ssDNA_virus"/>
</dbReference>
<feature type="region of interest" description="Disordered" evidence="15">
    <location>
        <begin position="135"/>
        <end position="180"/>
    </location>
</feature>
<feature type="domain" description="Coat protein VP1/VP2 Parvovirus" evidence="16">
    <location>
        <begin position="467"/>
        <end position="674"/>
    </location>
</feature>
<evidence type="ECO:0000313" key="18">
    <source>
        <dbReference type="EMBL" id="AWF28737.1"/>
    </source>
</evidence>
<name>A0A2U8CR82_9VIRU</name>
<dbReference type="GO" id="GO:0075512">
    <property type="term" value="P:clathrin-dependent endocytosis of virus by host cell"/>
    <property type="evidence" value="ECO:0007669"/>
    <property type="project" value="UniProtKB-KW"/>
</dbReference>
<keyword evidence="6" id="KW-1165">Clathrin-mediated endocytosis of virus by host</keyword>
<dbReference type="InterPro" id="IPR036952">
    <property type="entry name" value="VP1/VP2"/>
</dbReference>
<accession>A0A2U8CR82</accession>
<evidence type="ECO:0000256" key="1">
    <source>
        <dbReference type="ARBA" id="ARBA00004328"/>
    </source>
</evidence>
<keyword evidence="7" id="KW-0945">Host-virus interaction</keyword>
<evidence type="ECO:0000256" key="2">
    <source>
        <dbReference type="ARBA" id="ARBA00005398"/>
    </source>
</evidence>
<keyword evidence="4" id="KW-1140">T=1 icosahedral capsid protein</keyword>
<evidence type="ECO:0000256" key="13">
    <source>
        <dbReference type="ARBA" id="ARBA00023296"/>
    </source>
</evidence>
<comment type="subcellular location">
    <subcellularLocation>
        <location evidence="1">Virion</location>
    </subcellularLocation>
</comment>
<evidence type="ECO:0000256" key="4">
    <source>
        <dbReference type="ARBA" id="ARBA00022431"/>
    </source>
</evidence>
<keyword evidence="5" id="KW-0167">Capsid protein</keyword>
<dbReference type="InterPro" id="IPR001403">
    <property type="entry name" value="Parvovirus_coat"/>
</dbReference>
<dbReference type="Proteomes" id="UP000676753">
    <property type="component" value="Segment"/>
</dbReference>
<keyword evidence="11" id="KW-0946">Virion</keyword>
<evidence type="ECO:0000256" key="10">
    <source>
        <dbReference type="ARBA" id="ARBA00022804"/>
    </source>
</evidence>
<evidence type="ECO:0000259" key="16">
    <source>
        <dbReference type="Pfam" id="PF00740"/>
    </source>
</evidence>